<name>Q4UK68_RICFE</name>
<proteinExistence type="predicted"/>
<organism evidence="1 2">
    <name type="scientific">Rickettsia felis (strain ATCC VR-1525 / URRWXCal2)</name>
    <name type="common">Rickettsia azadi</name>
    <dbReference type="NCBI Taxonomy" id="315456"/>
    <lineage>
        <taxon>Bacteria</taxon>
        <taxon>Pseudomonadati</taxon>
        <taxon>Pseudomonadota</taxon>
        <taxon>Alphaproteobacteria</taxon>
        <taxon>Rickettsiales</taxon>
        <taxon>Rickettsiaceae</taxon>
        <taxon>Rickettsieae</taxon>
        <taxon>Rickettsia</taxon>
        <taxon>spotted fever group</taxon>
    </lineage>
</organism>
<gene>
    <name evidence="1" type="ordered locus">RF_1216</name>
</gene>
<protein>
    <submittedName>
        <fullName evidence="1">Uncharacterized protein</fullName>
    </submittedName>
</protein>
<evidence type="ECO:0000313" key="1">
    <source>
        <dbReference type="EMBL" id="AAY62067.1"/>
    </source>
</evidence>
<accession>Q4UK68</accession>
<reference evidence="1 2" key="1">
    <citation type="journal article" date="2005" name="PLoS Biol.">
        <title>The genome sequence of Rickettsia felis identifies the first putative conjugative plasmid in an obligate intracellular parasite.</title>
        <authorList>
            <person name="Ogata H."/>
            <person name="Renesto P."/>
            <person name="Audic S."/>
            <person name="Robert C."/>
            <person name="Blanc G."/>
            <person name="Fournier P.E."/>
            <person name="Parinello H."/>
            <person name="Claverie J.M."/>
            <person name="Raoult D."/>
        </authorList>
    </citation>
    <scope>NUCLEOTIDE SEQUENCE [LARGE SCALE GENOMIC DNA]</scope>
    <source>
        <strain evidence="2">ATCC VR-1525 / URRWXCal2</strain>
    </source>
</reference>
<keyword evidence="2" id="KW-1185">Reference proteome</keyword>
<sequence>MAIVDGFLTSPTTKVKLRWLKLEQFKFNQSGVNMSDQDTKTISKLIIEFTLNKNKKNLRAEIADLLERPITKSDIERIEQRLAELEKIFSNDL</sequence>
<dbReference type="EMBL" id="CP000053">
    <property type="protein sequence ID" value="AAY62067.1"/>
    <property type="molecule type" value="Genomic_DNA"/>
</dbReference>
<dbReference type="AlphaFoldDB" id="Q4UK68"/>
<dbReference type="HOGENOM" id="CLU_2540434_0_0_5"/>
<evidence type="ECO:0000313" key="2">
    <source>
        <dbReference type="Proteomes" id="UP000008548"/>
    </source>
</evidence>
<dbReference type="Proteomes" id="UP000008548">
    <property type="component" value="Chromosome"/>
</dbReference>
<dbReference type="KEGG" id="rfe:RF_1216"/>